<dbReference type="OrthoDB" id="17560at2759"/>
<comment type="caution">
    <text evidence="2">The sequence shown here is derived from an EMBL/GenBank/DDBJ whole genome shotgun (WGS) entry which is preliminary data.</text>
</comment>
<dbReference type="STRING" id="53326.A0A016VLZ4"/>
<gene>
    <name evidence="2" type="primary">Acey_s0007.g3309</name>
    <name evidence="2" type="ORF">Y032_0007g3309</name>
</gene>
<evidence type="ECO:0000259" key="1">
    <source>
        <dbReference type="Pfam" id="PF01738"/>
    </source>
</evidence>
<dbReference type="InterPro" id="IPR029058">
    <property type="entry name" value="AB_hydrolase_fold"/>
</dbReference>
<dbReference type="GO" id="GO:0016787">
    <property type="term" value="F:hydrolase activity"/>
    <property type="evidence" value="ECO:0007669"/>
    <property type="project" value="InterPro"/>
</dbReference>
<reference evidence="3" key="1">
    <citation type="journal article" date="2015" name="Nat. Genet.">
        <title>The genome and transcriptome of the zoonotic hookworm Ancylostoma ceylanicum identify infection-specific gene families.</title>
        <authorList>
            <person name="Schwarz E.M."/>
            <person name="Hu Y."/>
            <person name="Antoshechkin I."/>
            <person name="Miller M.M."/>
            <person name="Sternberg P.W."/>
            <person name="Aroian R.V."/>
        </authorList>
    </citation>
    <scope>NUCLEOTIDE SEQUENCE</scope>
    <source>
        <strain evidence="3">HY135</strain>
    </source>
</reference>
<dbReference type="Proteomes" id="UP000024635">
    <property type="component" value="Unassembled WGS sequence"/>
</dbReference>
<accession>A0A016VLZ4</accession>
<name>A0A016VLZ4_9BILA</name>
<dbReference type="SUPFAM" id="SSF53474">
    <property type="entry name" value="alpha/beta-Hydrolases"/>
    <property type="match status" value="1"/>
</dbReference>
<protein>
    <recommendedName>
        <fullName evidence="1">Dienelactone hydrolase domain-containing protein</fullName>
    </recommendedName>
</protein>
<keyword evidence="3" id="KW-1185">Reference proteome</keyword>
<feature type="domain" description="Dienelactone hydrolase" evidence="1">
    <location>
        <begin position="91"/>
        <end position="312"/>
    </location>
</feature>
<dbReference type="AlphaFoldDB" id="A0A016VLZ4"/>
<organism evidence="2 3">
    <name type="scientific">Ancylostoma ceylanicum</name>
    <dbReference type="NCBI Taxonomy" id="53326"/>
    <lineage>
        <taxon>Eukaryota</taxon>
        <taxon>Metazoa</taxon>
        <taxon>Ecdysozoa</taxon>
        <taxon>Nematoda</taxon>
        <taxon>Chromadorea</taxon>
        <taxon>Rhabditida</taxon>
        <taxon>Rhabditina</taxon>
        <taxon>Rhabditomorpha</taxon>
        <taxon>Strongyloidea</taxon>
        <taxon>Ancylostomatidae</taxon>
        <taxon>Ancylostomatinae</taxon>
        <taxon>Ancylostoma</taxon>
    </lineage>
</organism>
<dbReference type="Gene3D" id="3.40.50.1820">
    <property type="entry name" value="alpha/beta hydrolase"/>
    <property type="match status" value="1"/>
</dbReference>
<dbReference type="Pfam" id="PF01738">
    <property type="entry name" value="DLH"/>
    <property type="match status" value="1"/>
</dbReference>
<dbReference type="InterPro" id="IPR050261">
    <property type="entry name" value="FrsA_esterase"/>
</dbReference>
<evidence type="ECO:0000313" key="2">
    <source>
        <dbReference type="EMBL" id="EYC28604.1"/>
    </source>
</evidence>
<dbReference type="PANTHER" id="PTHR22946:SF0">
    <property type="entry name" value="DIENELACTONE HYDROLASE DOMAIN-CONTAINING PROTEIN"/>
    <property type="match status" value="1"/>
</dbReference>
<dbReference type="PANTHER" id="PTHR22946">
    <property type="entry name" value="DIENELACTONE HYDROLASE DOMAIN-CONTAINING PROTEIN-RELATED"/>
    <property type="match status" value="1"/>
</dbReference>
<sequence>MSTFLFGPTFRPHVVFRGLNVAQGDVIQRGTPPNASSPSAFNSPWLEQCEIPVEDGTYHVFHESSGEGEDDLMDVKSRAFAYEDTNGTTLEGVLYSPVKEAESHKLPAVLVLHTFEGCSQFECGRAEALAKLGFVALAADVYGKGIRGTNFQENFALMKPLVEDRTGVLKIRLLSAVEAVRKLPEVNPEMVGAIGYCFGGLCALDLARYNVGVRAAISFHGTLTPLPDTELTPTSTSVQVHHGDADVHIKTPVSEFMEEMRQRGADWQFSSYGKAEHGFTEPHIAKLGLPGVSYNKEADVRSWAAAVAFLKERLTH</sequence>
<evidence type="ECO:0000313" key="3">
    <source>
        <dbReference type="Proteomes" id="UP000024635"/>
    </source>
</evidence>
<dbReference type="EMBL" id="JARK01001343">
    <property type="protein sequence ID" value="EYC28604.1"/>
    <property type="molecule type" value="Genomic_DNA"/>
</dbReference>
<proteinExistence type="predicted"/>
<dbReference type="InterPro" id="IPR002925">
    <property type="entry name" value="Dienelactn_hydro"/>
</dbReference>